<dbReference type="GO" id="GO:0005319">
    <property type="term" value="F:lipid transporter activity"/>
    <property type="evidence" value="ECO:0007669"/>
    <property type="project" value="InterPro"/>
</dbReference>
<reference evidence="20" key="1">
    <citation type="submission" date="2019-04" db="EMBL/GenBank/DDBJ databases">
        <title>An insight into the mialome of Ixodes scapularis.</title>
        <authorList>
            <person name="Ribeiro J.M."/>
            <person name="Mather T.N."/>
            <person name="Karim S."/>
        </authorList>
    </citation>
    <scope>NUCLEOTIDE SEQUENCE</scope>
</reference>
<comment type="subcellular location">
    <subcellularLocation>
        <location evidence="1">Cytoplasm</location>
    </subcellularLocation>
    <subcellularLocation>
        <location evidence="2">Lipid droplet</location>
    </subcellularLocation>
    <subcellularLocation>
        <location evidence="3">Secreted</location>
    </subcellularLocation>
</comment>
<keyword evidence="10" id="KW-0427">LDL</keyword>
<feature type="domain" description="Vitellogenin" evidence="19">
    <location>
        <begin position="32"/>
        <end position="621"/>
    </location>
</feature>
<keyword evidence="16" id="KW-0850">VLDL</keyword>
<keyword evidence="7" id="KW-0153">Cholesterol metabolism</keyword>
<dbReference type="InterPro" id="IPR015819">
    <property type="entry name" value="Lipid_transp_b-sht_shell"/>
</dbReference>
<keyword evidence="5" id="KW-0963">Cytoplasm</keyword>
<evidence type="ECO:0000256" key="13">
    <source>
        <dbReference type="ARBA" id="ARBA00023098"/>
    </source>
</evidence>
<keyword evidence="14" id="KW-1207">Sterol metabolism</keyword>
<feature type="chain" id="PRO_5020037828" evidence="18">
    <location>
        <begin position="23"/>
        <end position="1758"/>
    </location>
</feature>
<evidence type="ECO:0000256" key="12">
    <source>
        <dbReference type="ARBA" id="ARBA00023055"/>
    </source>
</evidence>
<dbReference type="Pfam" id="PF01347">
    <property type="entry name" value="Vitellogenin_N"/>
    <property type="match status" value="1"/>
</dbReference>
<dbReference type="InterPro" id="IPR011030">
    <property type="entry name" value="Lipovitellin_superhlx_dom"/>
</dbReference>
<keyword evidence="4" id="KW-0813">Transport</keyword>
<keyword evidence="9" id="KW-0551">Lipid droplet</keyword>
<evidence type="ECO:0000256" key="1">
    <source>
        <dbReference type="ARBA" id="ARBA00004496"/>
    </source>
</evidence>
<evidence type="ECO:0000256" key="2">
    <source>
        <dbReference type="ARBA" id="ARBA00004502"/>
    </source>
</evidence>
<organism evidence="20">
    <name type="scientific">Ixodes scapularis</name>
    <name type="common">Black-legged tick</name>
    <name type="synonym">Deer tick</name>
    <dbReference type="NCBI Taxonomy" id="6945"/>
    <lineage>
        <taxon>Eukaryota</taxon>
        <taxon>Metazoa</taxon>
        <taxon>Ecdysozoa</taxon>
        <taxon>Arthropoda</taxon>
        <taxon>Chelicerata</taxon>
        <taxon>Arachnida</taxon>
        <taxon>Acari</taxon>
        <taxon>Parasitiformes</taxon>
        <taxon>Ixodida</taxon>
        <taxon>Ixodoidea</taxon>
        <taxon>Ixodidae</taxon>
        <taxon>Ixodinae</taxon>
        <taxon>Ixodes</taxon>
    </lineage>
</organism>
<dbReference type="GO" id="GO:0034362">
    <property type="term" value="C:low-density lipoprotein particle"/>
    <property type="evidence" value="ECO:0007669"/>
    <property type="project" value="UniProtKB-KW"/>
</dbReference>
<evidence type="ECO:0000256" key="4">
    <source>
        <dbReference type="ARBA" id="ARBA00022448"/>
    </source>
</evidence>
<evidence type="ECO:0000256" key="5">
    <source>
        <dbReference type="ARBA" id="ARBA00022490"/>
    </source>
</evidence>
<dbReference type="SUPFAM" id="SSF56968">
    <property type="entry name" value="Lipovitellin-phosvitin complex, beta-sheet shell regions"/>
    <property type="match status" value="2"/>
</dbReference>
<comment type="caution">
    <text evidence="17">Lacks conserved residue(s) required for the propagation of feature annotation.</text>
</comment>
<evidence type="ECO:0000256" key="14">
    <source>
        <dbReference type="ARBA" id="ARBA00023166"/>
    </source>
</evidence>
<evidence type="ECO:0000256" key="6">
    <source>
        <dbReference type="ARBA" id="ARBA00022525"/>
    </source>
</evidence>
<dbReference type="VEuPathDB" id="VectorBase:ISCP_038544"/>
<evidence type="ECO:0000256" key="9">
    <source>
        <dbReference type="ARBA" id="ARBA00022677"/>
    </source>
</evidence>
<dbReference type="VEuPathDB" id="VectorBase:ISCW002621"/>
<evidence type="ECO:0000256" key="7">
    <source>
        <dbReference type="ARBA" id="ARBA00022548"/>
    </source>
</evidence>
<dbReference type="VEuPathDB" id="VectorBase:ISCI002621"/>
<protein>
    <submittedName>
        <fullName evidence="20">Putative lipoprotein amino terminal region</fullName>
    </submittedName>
</protein>
<dbReference type="Gene3D" id="2.30.230.10">
    <property type="entry name" value="Lipovitellin, beta-sheet shell regions, chain A"/>
    <property type="match status" value="1"/>
</dbReference>
<evidence type="ECO:0000256" key="11">
    <source>
        <dbReference type="ARBA" id="ARBA00022729"/>
    </source>
</evidence>
<name>A0A4D5RSW1_IXOSC</name>
<keyword evidence="8" id="KW-0358">Heparin-binding</keyword>
<evidence type="ECO:0000256" key="10">
    <source>
        <dbReference type="ARBA" id="ARBA00022710"/>
    </source>
</evidence>
<dbReference type="SMART" id="SM00638">
    <property type="entry name" value="LPD_N"/>
    <property type="match status" value="1"/>
</dbReference>
<accession>A0A4D5RSW1</accession>
<dbReference type="EMBL" id="GHJT01006297">
    <property type="protein sequence ID" value="MOY40268.1"/>
    <property type="molecule type" value="Transcribed_RNA"/>
</dbReference>
<keyword evidence="20" id="KW-0449">Lipoprotein</keyword>
<dbReference type="PROSITE" id="PS51211">
    <property type="entry name" value="VITELLOGENIN"/>
    <property type="match status" value="1"/>
</dbReference>
<keyword evidence="6" id="KW-0964">Secreted</keyword>
<dbReference type="InterPro" id="IPR015816">
    <property type="entry name" value="Vitellinogen_b-sht_N"/>
</dbReference>
<evidence type="ECO:0000313" key="20">
    <source>
        <dbReference type="EMBL" id="MOY40268.1"/>
    </source>
</evidence>
<dbReference type="GO" id="GO:0008201">
    <property type="term" value="F:heparin binding"/>
    <property type="evidence" value="ECO:0007669"/>
    <property type="project" value="UniProtKB-KW"/>
</dbReference>
<keyword evidence="15" id="KW-0753">Steroid metabolism</keyword>
<dbReference type="PANTHER" id="PTHR13769:SF1">
    <property type="entry name" value="APOLIPOPROTEIN B-100"/>
    <property type="match status" value="1"/>
</dbReference>
<dbReference type="Gene3D" id="1.25.10.20">
    <property type="entry name" value="Vitellinogen, superhelical"/>
    <property type="match status" value="1"/>
</dbReference>
<dbReference type="SMART" id="SM01169">
    <property type="entry name" value="DUF1943"/>
    <property type="match status" value="1"/>
</dbReference>
<dbReference type="PANTHER" id="PTHR13769">
    <property type="entry name" value="APOLIPOPROTEIN B"/>
    <property type="match status" value="1"/>
</dbReference>
<feature type="signal peptide" evidence="18">
    <location>
        <begin position="1"/>
        <end position="22"/>
    </location>
</feature>
<evidence type="ECO:0000256" key="8">
    <source>
        <dbReference type="ARBA" id="ARBA00022674"/>
    </source>
</evidence>
<dbReference type="GO" id="GO:0008203">
    <property type="term" value="P:cholesterol metabolic process"/>
    <property type="evidence" value="ECO:0007669"/>
    <property type="project" value="UniProtKB-KW"/>
</dbReference>
<dbReference type="Pfam" id="PF09172">
    <property type="entry name" value="Vit_open_b-sht"/>
    <property type="match status" value="1"/>
</dbReference>
<evidence type="ECO:0000256" key="15">
    <source>
        <dbReference type="ARBA" id="ARBA00023221"/>
    </source>
</evidence>
<dbReference type="InterPro" id="IPR015255">
    <property type="entry name" value="Vitellinogen_open_b-sht"/>
</dbReference>
<dbReference type="GO" id="GO:0034361">
    <property type="term" value="C:very-low-density lipoprotein particle"/>
    <property type="evidence" value="ECO:0007669"/>
    <property type="project" value="UniProtKB-KW"/>
</dbReference>
<keyword evidence="11 18" id="KW-0732">Signal</keyword>
<dbReference type="GO" id="GO:0005811">
    <property type="term" value="C:lipid droplet"/>
    <property type="evidence" value="ECO:0007669"/>
    <property type="project" value="UniProtKB-SubCell"/>
</dbReference>
<dbReference type="GO" id="GO:0005737">
    <property type="term" value="C:cytoplasm"/>
    <property type="evidence" value="ECO:0007669"/>
    <property type="project" value="UniProtKB-SubCell"/>
</dbReference>
<keyword evidence="13" id="KW-0443">Lipid metabolism</keyword>
<keyword evidence="12" id="KW-0445">Lipid transport</keyword>
<sequence>MELGGVSVGLLLALAGGLCAVAQDCQQNENILAAGRWYLYDYSIVAEASAVGSTDDTGDMKLACRVKVSHIGTCKYLFEVQRCVFSSGGGPPRDKQFWIQDEDLLELTRDPVVVTLSDGMITNLEVSSAEPEHLLNIKRALVSAFVLKRSHLLQGADTQRTDIHGTCPWKMVPGSEAGTAHSSKDMLYCSYPERADWHLSPWAVMWNLHWIQYLINSTVDCDYAASEGMTHLKSLRCHERHAIKLESTHDTTTAVQTNIVYTLTLDSEGALEQSLDDFSSLLELVPAGIEYKHLATPDHSLSTLDGAQLEPLNKATFSKLEELVQTAETEVQLFTIPLFHEFVELLRSHRDLVPFVELVANCDRAGGDSTEESCTQEWKSLAMSFLQDALIQSNNFPTLRAFRHLVTHGHVSDAYLPLAFHSWSFLRINNPRYMDEVFEICKSTDKTMCWLLLGRMMKKHKENYVIGSAVPLVFGKVLKHVTSYIGERCHMSSMALPPTSTVASRVHHLVMMLKTIGNAEMAAQSVYPNITGQLLNCAQNHENPGPVAVFAIEALREFHLNYDTLSALKTILSDPKKPLELRVAVYKLLTREPDRWKFGKMIQNSLEGEEVTSNLMDYIVSDFLDWMPTEARASLLMLANGTTERRFQDVIPGEKFYKALRHTVLSNRKHRRSNRRTFERRVELPFLPPELKDFAVKAVSDQVYGGWKNLISDLSSNISLQLFGNEFRFADVSVFFKELDHVIMNFGKLEGGQWKVDWDAIEEILSLQLGAGSMPRGPLARFPKLSAGLKKILEVLPPIANLPLAPVASLNMFGSDLLFASYGEILAGLMSSLVPQAPLPQLLKKGVRFDLTRTIRIIEGHHQVPTLIGLPLNWTTSATLVTSVRSGAKLAEDGAYKAHIHPSGALTFLNRMLLDFPTKTRVGVQANSSAYTTTQLRGGLALRNGKMKVELEIPRKEQKLLQLVRTNQLIKHDRLQEMEDWDVDHVNVDWCTGGHLGQVTGLQLCHDRSYANVTHLMKPWFPMAAHANWQLVLKPYGNDITSYMLDITSPSQQDILKIELQAKGATTSNGLTLRVVSGNELELFVTKSPFLRAAIKRVTVTHDDKSVSAINEAVLGFAPEQQMLLTYEVRSKQEKRAKSTKDSNEAPKGQTIAVAVHERALKLATPFNSYGVQWIVNTLSTGTKADFKATFERGPQGSNEFLREMVADELFTEGGSAWVHVQLHQKNAVPVGKYKVSHTTLGHVTTPKTEVDLVVHSLSSKLRQLTQVNLTKVEKSTQRLLAFANFSREHWMHVKGDVTKRSALYNLTVSHHSWALRFDEESRKRTGEVARHLSLLSEKMEKKQSDWGFFSTWWHPSTSHLFEQKLRRTELSWSTKPVGTSKDLTGTVSIAAKLSHSAYDSTEPQEFLLYGNITLPPNNIEVDLLLEDPKRAVKWESHTSAADVHRQMPTEVTHRSTLKRRDAFDATYQLQFRSRDEPCPTLDFRHNITMDAWKFSSNISTSCNPPTHETVDSSKLNMLITIASVSDVWDFLNLNLNQVFEFGNPGSEAMDLTHTLGKVSIRGRWDTESFVKEAKFWSTDLLTSPSEIVFNSEKESWILDAKWITDQTKSLSQQISLSKSPKRSGAAFIYDAKIYDTQPGTDQERKEARVFKAVVVPRSFGNVLTGIMNETLLAKLLMTSESFAANWLHSATLALNDKNHPLNRMLHPLIEMPVGELTNTVIAQLLRGMHHTVATASEVAGTFHEDPDPVTPFVSKKW</sequence>
<dbReference type="InterPro" id="IPR001747">
    <property type="entry name" value="Vitellogenin_N"/>
</dbReference>
<dbReference type="InterPro" id="IPR052418">
    <property type="entry name" value="Apolipoprotein_B"/>
</dbReference>
<evidence type="ECO:0000256" key="18">
    <source>
        <dbReference type="SAM" id="SignalP"/>
    </source>
</evidence>
<evidence type="ECO:0000256" key="3">
    <source>
        <dbReference type="ARBA" id="ARBA00004613"/>
    </source>
</evidence>
<proteinExistence type="predicted"/>
<dbReference type="OrthoDB" id="6484170at2759"/>
<evidence type="ECO:0000256" key="16">
    <source>
        <dbReference type="ARBA" id="ARBA00023313"/>
    </source>
</evidence>
<evidence type="ECO:0000256" key="17">
    <source>
        <dbReference type="PROSITE-ProRule" id="PRU00557"/>
    </source>
</evidence>
<dbReference type="SUPFAM" id="SSF48431">
    <property type="entry name" value="Lipovitellin-phosvitin complex, superhelical domain"/>
    <property type="match status" value="1"/>
</dbReference>
<dbReference type="Gene3D" id="2.20.80.10">
    <property type="entry name" value="Lipovitellin-phosvitin complex, chain A, domain 4"/>
    <property type="match status" value="1"/>
</dbReference>
<evidence type="ECO:0000259" key="19">
    <source>
        <dbReference type="PROSITE" id="PS51211"/>
    </source>
</evidence>